<proteinExistence type="predicted"/>
<gene>
    <name evidence="10" type="ORF">B0T25DRAFT_591533</name>
</gene>
<feature type="transmembrane region" description="Helical" evidence="9">
    <location>
        <begin position="556"/>
        <end position="574"/>
    </location>
</feature>
<dbReference type="GO" id="GO:0006031">
    <property type="term" value="P:chitin biosynthetic process"/>
    <property type="evidence" value="ECO:0007669"/>
    <property type="project" value="TreeGrafter"/>
</dbReference>
<dbReference type="Proteomes" id="UP001275084">
    <property type="component" value="Unassembled WGS sequence"/>
</dbReference>
<feature type="compositionally biased region" description="Low complexity" evidence="8">
    <location>
        <begin position="21"/>
        <end position="58"/>
    </location>
</feature>
<evidence type="ECO:0000256" key="3">
    <source>
        <dbReference type="ARBA" id="ARBA00022676"/>
    </source>
</evidence>
<feature type="transmembrane region" description="Helical" evidence="9">
    <location>
        <begin position="157"/>
        <end position="181"/>
    </location>
</feature>
<feature type="region of interest" description="Disordered" evidence="8">
    <location>
        <begin position="625"/>
        <end position="667"/>
    </location>
</feature>
<name>A0AAJ0HE65_9PEZI</name>
<feature type="region of interest" description="Disordered" evidence="8">
    <location>
        <begin position="1"/>
        <end position="104"/>
    </location>
</feature>
<dbReference type="EC" id="2.4.1.16" evidence="2"/>
<evidence type="ECO:0000256" key="4">
    <source>
        <dbReference type="ARBA" id="ARBA00022679"/>
    </source>
</evidence>
<dbReference type="GO" id="GO:0071944">
    <property type="term" value="C:cell periphery"/>
    <property type="evidence" value="ECO:0007669"/>
    <property type="project" value="TreeGrafter"/>
</dbReference>
<dbReference type="Gene3D" id="3.90.550.10">
    <property type="entry name" value="Spore Coat Polysaccharide Biosynthesis Protein SpsA, Chain A"/>
    <property type="match status" value="1"/>
</dbReference>
<feature type="transmembrane region" description="Helical" evidence="9">
    <location>
        <begin position="586"/>
        <end position="605"/>
    </location>
</feature>
<accession>A0AAJ0HE65</accession>
<protein>
    <recommendedName>
        <fullName evidence="2">chitin synthase</fullName>
        <ecNumber evidence="2">2.4.1.16</ecNumber>
    </recommendedName>
</protein>
<dbReference type="EMBL" id="JAUIQD010000005">
    <property type="protein sequence ID" value="KAK3348946.1"/>
    <property type="molecule type" value="Genomic_DNA"/>
</dbReference>
<evidence type="ECO:0000256" key="2">
    <source>
        <dbReference type="ARBA" id="ARBA00012543"/>
    </source>
</evidence>
<keyword evidence="3" id="KW-0328">Glycosyltransferase</keyword>
<dbReference type="InterPro" id="IPR029044">
    <property type="entry name" value="Nucleotide-diphossugar_trans"/>
</dbReference>
<dbReference type="PANTHER" id="PTHR22914">
    <property type="entry name" value="CHITIN SYNTHASE"/>
    <property type="match status" value="1"/>
</dbReference>
<evidence type="ECO:0000256" key="7">
    <source>
        <dbReference type="ARBA" id="ARBA00023136"/>
    </source>
</evidence>
<feature type="compositionally biased region" description="Basic and acidic residues" evidence="8">
    <location>
        <begin position="634"/>
        <end position="646"/>
    </location>
</feature>
<evidence type="ECO:0000256" key="5">
    <source>
        <dbReference type="ARBA" id="ARBA00022692"/>
    </source>
</evidence>
<dbReference type="SUPFAM" id="SSF53448">
    <property type="entry name" value="Nucleotide-diphospho-sugar transferases"/>
    <property type="match status" value="1"/>
</dbReference>
<comment type="caution">
    <text evidence="10">The sequence shown here is derived from an EMBL/GenBank/DDBJ whole genome shotgun (WGS) entry which is preliminary data.</text>
</comment>
<evidence type="ECO:0000256" key="6">
    <source>
        <dbReference type="ARBA" id="ARBA00022989"/>
    </source>
</evidence>
<evidence type="ECO:0000313" key="10">
    <source>
        <dbReference type="EMBL" id="KAK3348946.1"/>
    </source>
</evidence>
<dbReference type="GO" id="GO:0016020">
    <property type="term" value="C:membrane"/>
    <property type="evidence" value="ECO:0007669"/>
    <property type="project" value="UniProtKB-SubCell"/>
</dbReference>
<evidence type="ECO:0000256" key="8">
    <source>
        <dbReference type="SAM" id="MobiDB-lite"/>
    </source>
</evidence>
<dbReference type="GO" id="GO:0004100">
    <property type="term" value="F:chitin synthase activity"/>
    <property type="evidence" value="ECO:0007669"/>
    <property type="project" value="UniProtKB-EC"/>
</dbReference>
<feature type="compositionally biased region" description="Polar residues" evidence="8">
    <location>
        <begin position="658"/>
        <end position="667"/>
    </location>
</feature>
<keyword evidence="11" id="KW-1185">Reference proteome</keyword>
<keyword evidence="5 9" id="KW-0812">Transmembrane</keyword>
<dbReference type="AlphaFoldDB" id="A0AAJ0HE65"/>
<evidence type="ECO:0000313" key="11">
    <source>
        <dbReference type="Proteomes" id="UP001275084"/>
    </source>
</evidence>
<sequence length="667" mass="74819">MRRSETSKPITRYWEAKDSTSRPGPGAGPPRSGSGSRPNSPRQARPSSPPSQTRPSHSSHARQAAAGRSPTPKSTRDAEYPRPQTATPTGPHPDNPTNPAGYTTEYGWPVLGDPMDFGKKLTVRQMTFQRSLFIIFVILLNGGLAMAAVFGNTHGMILAFVILFKAKDIMCVLISFFGLIIRAIHRKMNPPAEVDTRWILSLIPTYNESEEQILKCIDSLQNNDIGKHKQVMVVIMDGKPKELRSEMSKVVLEYDRPYHTLKSKTGSLRVTAGWINSSPVILIEKAKNCGKKDSLVLAHDLFNYPRDDMPLYTKLLREDIWKKVLPAMTEGENFTEFHGVFCTDADSNIHKGCLRLLADALARDENAIAAAGTVFVELEPGYEWSFWNLYQQFQYTFGQYVRRRAEGLIGRVTCLPGCVTLIAVRKEMAGAIQKYAKSVHSDFILHHQVQNLGTDRRLTYAMLSQGTHLHTLFVPEAVSETVAPQSLRHYLSQRRRWGSNAHFNNYFLLAGEKMNPIIRLAALIDAARQMFIYYRIMNTVFFIKALVDDFVIWDILPLLIVGQLPLVWYVVCLFMEAELRKRMFKLVLGFLINKLISPFLAIMVFTEVAFSLGNSVWGLSGITATSPPSTAASKEVRETGEGKLEAGRTSPLPRSHQRPSSRAASVF</sequence>
<dbReference type="InterPro" id="IPR004835">
    <property type="entry name" value="Chitin_synth"/>
</dbReference>
<dbReference type="Pfam" id="PF03142">
    <property type="entry name" value="Chitin_synth_2"/>
    <property type="match status" value="1"/>
</dbReference>
<reference evidence="10" key="2">
    <citation type="submission" date="2023-06" db="EMBL/GenBank/DDBJ databases">
        <authorList>
            <consortium name="Lawrence Berkeley National Laboratory"/>
            <person name="Haridas S."/>
            <person name="Hensen N."/>
            <person name="Bonometti L."/>
            <person name="Westerberg I."/>
            <person name="Brannstrom I.O."/>
            <person name="Guillou S."/>
            <person name="Cros-Aarteil S."/>
            <person name="Calhoun S."/>
            <person name="Kuo A."/>
            <person name="Mondo S."/>
            <person name="Pangilinan J."/>
            <person name="Riley R."/>
            <person name="Labutti K."/>
            <person name="Andreopoulos B."/>
            <person name="Lipzen A."/>
            <person name="Chen C."/>
            <person name="Yanf M."/>
            <person name="Daum C."/>
            <person name="Ng V."/>
            <person name="Clum A."/>
            <person name="Steindorff A."/>
            <person name="Ohm R."/>
            <person name="Martin F."/>
            <person name="Silar P."/>
            <person name="Natvig D."/>
            <person name="Lalanne C."/>
            <person name="Gautier V."/>
            <person name="Ament-Velasquez S.L."/>
            <person name="Kruys A."/>
            <person name="Hutchinson M.I."/>
            <person name="Powell A.J."/>
            <person name="Barry K."/>
            <person name="Miller A.N."/>
            <person name="Grigoriev I.V."/>
            <person name="Debuchy R."/>
            <person name="Gladieux P."/>
            <person name="Thoren M.H."/>
            <person name="Johannesson H."/>
        </authorList>
    </citation>
    <scope>NUCLEOTIDE SEQUENCE</scope>
    <source>
        <strain evidence="10">CBS 955.72</strain>
    </source>
</reference>
<dbReference type="GO" id="GO:0030428">
    <property type="term" value="C:cell septum"/>
    <property type="evidence" value="ECO:0007669"/>
    <property type="project" value="TreeGrafter"/>
</dbReference>
<feature type="transmembrane region" description="Helical" evidence="9">
    <location>
        <begin position="132"/>
        <end position="151"/>
    </location>
</feature>
<organism evidence="10 11">
    <name type="scientific">Lasiosphaeria hispida</name>
    <dbReference type="NCBI Taxonomy" id="260671"/>
    <lineage>
        <taxon>Eukaryota</taxon>
        <taxon>Fungi</taxon>
        <taxon>Dikarya</taxon>
        <taxon>Ascomycota</taxon>
        <taxon>Pezizomycotina</taxon>
        <taxon>Sordariomycetes</taxon>
        <taxon>Sordariomycetidae</taxon>
        <taxon>Sordariales</taxon>
        <taxon>Lasiosphaeriaceae</taxon>
        <taxon>Lasiosphaeria</taxon>
    </lineage>
</organism>
<evidence type="ECO:0000256" key="1">
    <source>
        <dbReference type="ARBA" id="ARBA00004141"/>
    </source>
</evidence>
<evidence type="ECO:0000256" key="9">
    <source>
        <dbReference type="SAM" id="Phobius"/>
    </source>
</evidence>
<keyword evidence="6 9" id="KW-1133">Transmembrane helix</keyword>
<dbReference type="PANTHER" id="PTHR22914:SF41">
    <property type="entry name" value="CHITIN SYNTHASE 7"/>
    <property type="match status" value="1"/>
</dbReference>
<comment type="subcellular location">
    <subcellularLocation>
        <location evidence="1">Membrane</location>
        <topology evidence="1">Multi-pass membrane protein</topology>
    </subcellularLocation>
</comment>
<keyword evidence="4" id="KW-0808">Transferase</keyword>
<keyword evidence="7 9" id="KW-0472">Membrane</keyword>
<reference evidence="10" key="1">
    <citation type="journal article" date="2023" name="Mol. Phylogenet. Evol.">
        <title>Genome-scale phylogeny and comparative genomics of the fungal order Sordariales.</title>
        <authorList>
            <person name="Hensen N."/>
            <person name="Bonometti L."/>
            <person name="Westerberg I."/>
            <person name="Brannstrom I.O."/>
            <person name="Guillou S."/>
            <person name="Cros-Aarteil S."/>
            <person name="Calhoun S."/>
            <person name="Haridas S."/>
            <person name="Kuo A."/>
            <person name="Mondo S."/>
            <person name="Pangilinan J."/>
            <person name="Riley R."/>
            <person name="LaButti K."/>
            <person name="Andreopoulos B."/>
            <person name="Lipzen A."/>
            <person name="Chen C."/>
            <person name="Yan M."/>
            <person name="Daum C."/>
            <person name="Ng V."/>
            <person name="Clum A."/>
            <person name="Steindorff A."/>
            <person name="Ohm R.A."/>
            <person name="Martin F."/>
            <person name="Silar P."/>
            <person name="Natvig D.O."/>
            <person name="Lalanne C."/>
            <person name="Gautier V."/>
            <person name="Ament-Velasquez S.L."/>
            <person name="Kruys A."/>
            <person name="Hutchinson M.I."/>
            <person name="Powell A.J."/>
            <person name="Barry K."/>
            <person name="Miller A.N."/>
            <person name="Grigoriev I.V."/>
            <person name="Debuchy R."/>
            <person name="Gladieux P."/>
            <person name="Hiltunen Thoren M."/>
            <person name="Johannesson H."/>
        </authorList>
    </citation>
    <scope>NUCLEOTIDE SEQUENCE</scope>
    <source>
        <strain evidence="10">CBS 955.72</strain>
    </source>
</reference>